<keyword evidence="2" id="KW-1185">Reference proteome</keyword>
<dbReference type="InterPro" id="IPR018666">
    <property type="entry name" value="DUF2125"/>
</dbReference>
<evidence type="ECO:0000313" key="1">
    <source>
        <dbReference type="EMBL" id="SOE16653.1"/>
    </source>
</evidence>
<dbReference type="AlphaFoldDB" id="A0A286I947"/>
<accession>A0A286I947</accession>
<sequence length="332" mass="35478">MPSATNASSSVSRKFMWLAGAIIAGGVLWTAGWYAFAAKVEADLPARLAQLAGPAASAECISADVRGYPFRFGVFCESLSYENAAEGISANAGAFRSAAQVYRPQHAVAEIDGPFVLSSTGLSLRADWQVLKASARATTNGLERGSVEARNINFDMDWARLAGRFGFQAEKITAHARRNGPDLDLATYAEDLRSDLIAGLTARTLVLEATLTDRSSLLEIPFVPLQGPFDAVLHSLKIGFDETTSIELTGPVRIDAGNRISGDLELTISDLQRFTERAADLDQKTADLFKQFGPAIAALDTRPGDDAVSLPLTINNNQVSLGFIPLGQLPAF</sequence>
<name>A0A286I947_9HYPH</name>
<gene>
    <name evidence="1" type="ORF">SAMN05877838_1532</name>
</gene>
<organism evidence="1 2">
    <name type="scientific">Hoeflea halophila</name>
    <dbReference type="NCBI Taxonomy" id="714899"/>
    <lineage>
        <taxon>Bacteria</taxon>
        <taxon>Pseudomonadati</taxon>
        <taxon>Pseudomonadota</taxon>
        <taxon>Alphaproteobacteria</taxon>
        <taxon>Hyphomicrobiales</taxon>
        <taxon>Rhizobiaceae</taxon>
        <taxon>Hoeflea</taxon>
    </lineage>
</organism>
<proteinExistence type="predicted"/>
<evidence type="ECO:0008006" key="3">
    <source>
        <dbReference type="Google" id="ProtNLM"/>
    </source>
</evidence>
<dbReference type="Proteomes" id="UP000219465">
    <property type="component" value="Unassembled WGS sequence"/>
</dbReference>
<evidence type="ECO:0000313" key="2">
    <source>
        <dbReference type="Proteomes" id="UP000219465"/>
    </source>
</evidence>
<dbReference type="Pfam" id="PF09898">
    <property type="entry name" value="DUF2125"/>
    <property type="match status" value="1"/>
</dbReference>
<dbReference type="EMBL" id="OCPC01000002">
    <property type="protein sequence ID" value="SOE16653.1"/>
    <property type="molecule type" value="Genomic_DNA"/>
</dbReference>
<protein>
    <recommendedName>
        <fullName evidence="3">DUF2125 domain-containing protein</fullName>
    </recommendedName>
</protein>
<reference evidence="2" key="1">
    <citation type="submission" date="2017-08" db="EMBL/GenBank/DDBJ databases">
        <authorList>
            <person name="Varghese N."/>
            <person name="Submissions S."/>
        </authorList>
    </citation>
    <scope>NUCLEOTIDE SEQUENCE [LARGE SCALE GENOMIC DNA]</scope>
    <source>
        <strain evidence="2">KCTC 23107</strain>
    </source>
</reference>
<dbReference type="RefSeq" id="WP_179758989.1">
    <property type="nucleotide sequence ID" value="NZ_OCPC01000002.1"/>
</dbReference>